<evidence type="ECO:0000313" key="5">
    <source>
        <dbReference type="Proteomes" id="UP000601768"/>
    </source>
</evidence>
<evidence type="ECO:0000259" key="3">
    <source>
        <dbReference type="PROSITE" id="PS51127"/>
    </source>
</evidence>
<dbReference type="GO" id="GO:0009279">
    <property type="term" value="C:cell outer membrane"/>
    <property type="evidence" value="ECO:0007669"/>
    <property type="project" value="TreeGrafter"/>
</dbReference>
<evidence type="ECO:0000313" key="4">
    <source>
        <dbReference type="EMBL" id="MBC3764661.1"/>
    </source>
</evidence>
<gene>
    <name evidence="4" type="ORF">H8B19_02140</name>
</gene>
<dbReference type="SMART" id="SM00634">
    <property type="entry name" value="BID_1"/>
    <property type="match status" value="3"/>
</dbReference>
<dbReference type="EMBL" id="JACNEP010000001">
    <property type="protein sequence ID" value="MBC3764661.1"/>
    <property type="molecule type" value="Genomic_DNA"/>
</dbReference>
<organism evidence="4 5">
    <name type="scientific">Neptunicella marina</name>
    <dbReference type="NCBI Taxonomy" id="2125989"/>
    <lineage>
        <taxon>Bacteria</taxon>
        <taxon>Pseudomonadati</taxon>
        <taxon>Pseudomonadota</taxon>
        <taxon>Gammaproteobacteria</taxon>
        <taxon>Alteromonadales</taxon>
        <taxon>Alteromonadaceae</taxon>
        <taxon>Neptunicella</taxon>
    </lineage>
</organism>
<dbReference type="Pfam" id="PF02369">
    <property type="entry name" value="Big_1"/>
    <property type="match status" value="1"/>
</dbReference>
<feature type="chain" id="PRO_5035294704" evidence="2">
    <location>
        <begin position="20"/>
        <end position="738"/>
    </location>
</feature>
<dbReference type="PANTHER" id="PTHR39576">
    <property type="entry name" value="ATTACHING AND EFFACING PROTEIN HOMOLOG-RELATED-RELATED"/>
    <property type="match status" value="1"/>
</dbReference>
<evidence type="ECO:0000256" key="1">
    <source>
        <dbReference type="ARBA" id="ARBA00010116"/>
    </source>
</evidence>
<dbReference type="InterPro" id="IPR003344">
    <property type="entry name" value="Big_1_dom"/>
</dbReference>
<reference evidence="4" key="2">
    <citation type="submission" date="2020-08" db="EMBL/GenBank/DDBJ databases">
        <authorList>
            <person name="Lai Q."/>
        </authorList>
    </citation>
    <scope>NUCLEOTIDE SEQUENCE</scope>
    <source>
        <strain evidence="4">S27-2</strain>
    </source>
</reference>
<dbReference type="InterPro" id="IPR013783">
    <property type="entry name" value="Ig-like_fold"/>
</dbReference>
<evidence type="ECO:0000256" key="2">
    <source>
        <dbReference type="SAM" id="SignalP"/>
    </source>
</evidence>
<dbReference type="PANTHER" id="PTHR39576:SF1">
    <property type="entry name" value="INVASIN"/>
    <property type="match status" value="1"/>
</dbReference>
<accession>A0A8J6M2Q9</accession>
<dbReference type="PROSITE" id="PS51127">
    <property type="entry name" value="BIG1"/>
    <property type="match status" value="1"/>
</dbReference>
<keyword evidence="5" id="KW-1185">Reference proteome</keyword>
<reference evidence="4" key="1">
    <citation type="journal article" date="2018" name="Int. J. Syst. Evol. Microbiol.">
        <title>Neptunicella marina gen. nov., sp. nov., isolated from surface seawater.</title>
        <authorList>
            <person name="Liu X."/>
            <person name="Lai Q."/>
            <person name="Du Y."/>
            <person name="Zhang X."/>
            <person name="Liu Z."/>
            <person name="Sun F."/>
            <person name="Shao Z."/>
        </authorList>
    </citation>
    <scope>NUCLEOTIDE SEQUENCE</scope>
    <source>
        <strain evidence="4">S27-2</strain>
    </source>
</reference>
<dbReference type="InterPro" id="IPR008964">
    <property type="entry name" value="Invasin/intimin_cell_adhesion"/>
</dbReference>
<dbReference type="InterPro" id="IPR051715">
    <property type="entry name" value="Intimin-Invasin_domain"/>
</dbReference>
<feature type="signal peptide" evidence="2">
    <location>
        <begin position="1"/>
        <end position="19"/>
    </location>
</feature>
<dbReference type="PROSITE" id="PS51257">
    <property type="entry name" value="PROKAR_LIPOPROTEIN"/>
    <property type="match status" value="1"/>
</dbReference>
<comment type="similarity">
    <text evidence="1">Belongs to the intimin/invasin family.</text>
</comment>
<dbReference type="Gene3D" id="2.60.40.10">
    <property type="entry name" value="Immunoglobulins"/>
    <property type="match status" value="4"/>
</dbReference>
<dbReference type="SUPFAM" id="SSF49373">
    <property type="entry name" value="Invasin/intimin cell-adhesion fragments"/>
    <property type="match status" value="4"/>
</dbReference>
<name>A0A8J6M2Q9_9ALTE</name>
<dbReference type="AlphaFoldDB" id="A0A8J6M2Q9"/>
<keyword evidence="2" id="KW-0732">Signal</keyword>
<dbReference type="RefSeq" id="WP_186505122.1">
    <property type="nucleotide sequence ID" value="NZ_JACNEP010000001.1"/>
</dbReference>
<dbReference type="Proteomes" id="UP000601768">
    <property type="component" value="Unassembled WGS sequence"/>
</dbReference>
<proteinExistence type="inferred from homology"/>
<protein>
    <submittedName>
        <fullName evidence="4">Ig-like domain-containing protein</fullName>
    </submittedName>
</protein>
<sequence length="738" mass="76220">MKAMLTKLIVLSLTSLLMACGGGGSLSREGGSNGGGNTGGDEVTYTISLSIVNSATSEPSTELTSATPLTVNATVTSSDDSSTQGKVVSFAFDDATLATFSVQNGRAVVGENGVASINLIVGEQSGAGLVTATLDANTSAEIAFNSSGSSQQSAQPSDMDFYASSLQLPSSGQDKIELIALVKNAQNVLMEGVEVSFSVSNGASLSEVQSLTTADGTARAKLSTINQPENRFVTVTATAGNTNILVRTLDIEVVGTEVQIGGPSSVVLGDEAPITVKLVNSDGVGIANQSVTVTAENGSIVSADTITDIDGNLNLTYQATSAGDDNIIATALNASASFPISVQEDDFRFTTVPSKDIPLGDTATLSVTWLKDNAPYPGGVVTFKSSRGQVTSSSQVTTDANGMAQMTVTADNAGVALISADGKEAGSDTVTVSARHTFEFVATDAYSIIVDATPDSVGPNGQTSTVTAVVRDINDNLVKDKVIDFRVDDVSGGTIASNSAKTDSKGIASTVFTSNAVTSNEFVQVHATVSDTPSVTDFTTLTVADRAFDISFGTGPLIQVPDDASYIKEFAVFVSDSDGNPVANAELSVSVSPEKFNQGGVFRKGSWTWSDIDEQYVTYLTPVTSCSNEDINDNGILDSGEDTNGDGFLTPGIVGIIQFKDNNNITDANGQATLVYRYPRAYAVWTDTIIKVFGSSQGSESAQSQRFTLAIAAEDITDLGKAPPANPYGSSTSCSNVN</sequence>
<feature type="domain" description="Big-1" evidence="3">
    <location>
        <begin position="447"/>
        <end position="542"/>
    </location>
</feature>
<comment type="caution">
    <text evidence="4">The sequence shown here is derived from an EMBL/GenBank/DDBJ whole genome shotgun (WGS) entry which is preliminary data.</text>
</comment>